<dbReference type="Gene3D" id="1.20.1250.20">
    <property type="entry name" value="MFS general substrate transporter like domains"/>
    <property type="match status" value="2"/>
</dbReference>
<organism evidence="7 8">
    <name type="scientific">Hymenolepis diminuta</name>
    <name type="common">Rat tapeworm</name>
    <dbReference type="NCBI Taxonomy" id="6216"/>
    <lineage>
        <taxon>Eukaryota</taxon>
        <taxon>Metazoa</taxon>
        <taxon>Spiralia</taxon>
        <taxon>Lophotrochozoa</taxon>
        <taxon>Platyhelminthes</taxon>
        <taxon>Cestoda</taxon>
        <taxon>Eucestoda</taxon>
        <taxon>Cyclophyllidea</taxon>
        <taxon>Hymenolepididae</taxon>
        <taxon>Hymenolepis</taxon>
    </lineage>
</organism>
<evidence type="ECO:0000256" key="5">
    <source>
        <dbReference type="SAM" id="Phobius"/>
    </source>
</evidence>
<evidence type="ECO:0000259" key="6">
    <source>
        <dbReference type="PROSITE" id="PS50850"/>
    </source>
</evidence>
<dbReference type="PANTHER" id="PTHR11662:SF40">
    <property type="entry name" value="MAJOR FACILITATOR SUPERFAMILY (MFS) PROFILE DOMAIN-CONTAINING PROTEIN"/>
    <property type="match status" value="1"/>
</dbReference>
<feature type="transmembrane region" description="Helical" evidence="5">
    <location>
        <begin position="358"/>
        <end position="382"/>
    </location>
</feature>
<evidence type="ECO:0000256" key="4">
    <source>
        <dbReference type="ARBA" id="ARBA00023136"/>
    </source>
</evidence>
<feature type="transmembrane region" description="Helical" evidence="5">
    <location>
        <begin position="301"/>
        <end position="317"/>
    </location>
</feature>
<feature type="transmembrane region" description="Helical" evidence="5">
    <location>
        <begin position="113"/>
        <end position="134"/>
    </location>
</feature>
<dbReference type="EMBL" id="CABIJS010000322">
    <property type="protein sequence ID" value="VUZ49146.1"/>
    <property type="molecule type" value="Genomic_DNA"/>
</dbReference>
<feature type="transmembrane region" description="Helical" evidence="5">
    <location>
        <begin position="170"/>
        <end position="191"/>
    </location>
</feature>
<feature type="transmembrane region" description="Helical" evidence="5">
    <location>
        <begin position="87"/>
        <end position="107"/>
    </location>
</feature>
<keyword evidence="4 5" id="KW-0472">Membrane</keyword>
<dbReference type="Proteomes" id="UP000321570">
    <property type="component" value="Unassembled WGS sequence"/>
</dbReference>
<dbReference type="CDD" id="cd17380">
    <property type="entry name" value="MFS_SLC17A9_like"/>
    <property type="match status" value="1"/>
</dbReference>
<dbReference type="InterPro" id="IPR050382">
    <property type="entry name" value="MFS_Na/Anion_cotransporter"/>
</dbReference>
<name>A0A564YPL7_HYMDI</name>
<feature type="transmembrane region" description="Helical" evidence="5">
    <location>
        <begin position="323"/>
        <end position="346"/>
    </location>
</feature>
<evidence type="ECO:0000256" key="2">
    <source>
        <dbReference type="ARBA" id="ARBA00022692"/>
    </source>
</evidence>
<feature type="transmembrane region" description="Helical" evidence="5">
    <location>
        <begin position="56"/>
        <end position="75"/>
    </location>
</feature>
<dbReference type="PROSITE" id="PS50850">
    <property type="entry name" value="MFS"/>
    <property type="match status" value="1"/>
</dbReference>
<feature type="transmembrane region" description="Helical" evidence="5">
    <location>
        <begin position="146"/>
        <end position="164"/>
    </location>
</feature>
<dbReference type="GO" id="GO:0016020">
    <property type="term" value="C:membrane"/>
    <property type="evidence" value="ECO:0007669"/>
    <property type="project" value="UniProtKB-SubCell"/>
</dbReference>
<dbReference type="InterPro" id="IPR020846">
    <property type="entry name" value="MFS_dom"/>
</dbReference>
<dbReference type="PANTHER" id="PTHR11662">
    <property type="entry name" value="SOLUTE CARRIER FAMILY 17"/>
    <property type="match status" value="1"/>
</dbReference>
<evidence type="ECO:0000256" key="1">
    <source>
        <dbReference type="ARBA" id="ARBA00004141"/>
    </source>
</evidence>
<keyword evidence="2 5" id="KW-0812">Transmembrane</keyword>
<proteinExistence type="predicted"/>
<feature type="domain" description="Major facilitator superfamily (MFS) profile" evidence="6">
    <location>
        <begin position="21"/>
        <end position="414"/>
    </location>
</feature>
<gene>
    <name evidence="7" type="ORF">WMSIL1_LOCUS8271</name>
</gene>
<accession>A0A564YPL7</accession>
<feature type="transmembrane region" description="Helical" evidence="5">
    <location>
        <begin position="269"/>
        <end position="289"/>
    </location>
</feature>
<dbReference type="FunFam" id="1.20.1250.20:FF:000452">
    <property type="entry name" value="sialin-like isoform X1"/>
    <property type="match status" value="1"/>
</dbReference>
<protein>
    <recommendedName>
        <fullName evidence="6">Major facilitator superfamily (MFS) profile domain-containing protein</fullName>
    </recommendedName>
</protein>
<dbReference type="InterPro" id="IPR044777">
    <property type="entry name" value="SLC17A9-like"/>
</dbReference>
<evidence type="ECO:0000313" key="8">
    <source>
        <dbReference type="Proteomes" id="UP000321570"/>
    </source>
</evidence>
<comment type="subcellular location">
    <subcellularLocation>
        <location evidence="1">Membrane</location>
        <topology evidence="1">Multi-pass membrane protein</topology>
    </subcellularLocation>
</comment>
<dbReference type="InterPro" id="IPR011701">
    <property type="entry name" value="MFS"/>
</dbReference>
<evidence type="ECO:0000313" key="7">
    <source>
        <dbReference type="EMBL" id="VUZ49146.1"/>
    </source>
</evidence>
<reference evidence="7 8" key="1">
    <citation type="submission" date="2019-07" db="EMBL/GenBank/DDBJ databases">
        <authorList>
            <person name="Jastrzebski P J."/>
            <person name="Paukszto L."/>
            <person name="Jastrzebski P J."/>
        </authorList>
    </citation>
    <scope>NUCLEOTIDE SEQUENCE [LARGE SCALE GENOMIC DNA]</scope>
    <source>
        <strain evidence="7 8">WMS-il1</strain>
    </source>
</reference>
<dbReference type="InterPro" id="IPR036259">
    <property type="entry name" value="MFS_trans_sf"/>
</dbReference>
<dbReference type="AlphaFoldDB" id="A0A564YPL7"/>
<keyword evidence="8" id="KW-1185">Reference proteome</keyword>
<dbReference type="GO" id="GO:0006820">
    <property type="term" value="P:monoatomic anion transport"/>
    <property type="evidence" value="ECO:0007669"/>
    <property type="project" value="TreeGrafter"/>
</dbReference>
<dbReference type="GO" id="GO:0015291">
    <property type="term" value="F:secondary active transmembrane transporter activity"/>
    <property type="evidence" value="ECO:0007669"/>
    <property type="project" value="UniProtKB-ARBA"/>
</dbReference>
<feature type="transmembrane region" description="Helical" evidence="5">
    <location>
        <begin position="228"/>
        <end position="249"/>
    </location>
</feature>
<dbReference type="SUPFAM" id="SSF103473">
    <property type="entry name" value="MFS general substrate transporter"/>
    <property type="match status" value="1"/>
</dbReference>
<dbReference type="Pfam" id="PF07690">
    <property type="entry name" value="MFS_1"/>
    <property type="match status" value="1"/>
</dbReference>
<feature type="transmembrane region" description="Helical" evidence="5">
    <location>
        <begin position="388"/>
        <end position="408"/>
    </location>
</feature>
<sequence>MEVFRVLPKSLLLPISPSYLIIILCSIANFINSADRVLMPVTIIPMADEFQWDMHLQGWILSSFSIGYFSSLIVGGSAAKTYGGRRVLTLAVLLWSLSSFLTPYFAASWHLMILFRFLLGVGEGIGLPTIFHIFSHTIPVEERGRAFGYLVGLGSIGQFISATFSPHMQWSHPFLLFGGAGLIWVVVWVYATRSFGDFEHMNSVDYHIPTVPINSAVRWLDFLTHRSLWAIYAAHFSMNWSNYIVMQWLPTYLVRSLGATNFELTLTAVPYILNSVFGISAGHLADNLVRRRWSVLRVRQLMTSVGLIGPGFLLLIFSASSRIYLAVLLISISMGLSACNAAGHLASHSEVAPNHAGITFAVSNTLATIPGILCGPLTAHMVTQSGRWFPVFIIAGLVNILGACIYLCNSSASPIM</sequence>
<evidence type="ECO:0000256" key="3">
    <source>
        <dbReference type="ARBA" id="ARBA00022989"/>
    </source>
</evidence>
<keyword evidence="3 5" id="KW-1133">Transmembrane helix</keyword>
<feature type="transmembrane region" description="Helical" evidence="5">
    <location>
        <begin position="12"/>
        <end position="31"/>
    </location>
</feature>